<reference evidence="2 3" key="1">
    <citation type="journal article" date="2015" name="Biotechnol. Biofuels">
        <title>Enhanced degradation of softwood versus hardwood by the white-rot fungus Pycnoporus coccineus.</title>
        <authorList>
            <person name="Couturier M."/>
            <person name="Navarro D."/>
            <person name="Chevret D."/>
            <person name="Henrissat B."/>
            <person name="Piumi F."/>
            <person name="Ruiz-Duenas F.J."/>
            <person name="Martinez A.T."/>
            <person name="Grigoriev I.V."/>
            <person name="Riley R."/>
            <person name="Lipzen A."/>
            <person name="Berrin J.G."/>
            <person name="Master E.R."/>
            <person name="Rosso M.N."/>
        </authorList>
    </citation>
    <scope>NUCLEOTIDE SEQUENCE [LARGE SCALE GENOMIC DNA]</scope>
    <source>
        <strain evidence="2 3">BRFM310</strain>
    </source>
</reference>
<feature type="compositionally biased region" description="Polar residues" evidence="1">
    <location>
        <begin position="154"/>
        <end position="167"/>
    </location>
</feature>
<dbReference type="OrthoDB" id="5599613at2759"/>
<evidence type="ECO:0000313" key="2">
    <source>
        <dbReference type="EMBL" id="OSD07086.1"/>
    </source>
</evidence>
<feature type="compositionally biased region" description="Polar residues" evidence="1">
    <location>
        <begin position="48"/>
        <end position="58"/>
    </location>
</feature>
<organism evidence="2 3">
    <name type="scientific">Trametes coccinea (strain BRFM310)</name>
    <name type="common">Pycnoporus coccineus</name>
    <dbReference type="NCBI Taxonomy" id="1353009"/>
    <lineage>
        <taxon>Eukaryota</taxon>
        <taxon>Fungi</taxon>
        <taxon>Dikarya</taxon>
        <taxon>Basidiomycota</taxon>
        <taxon>Agaricomycotina</taxon>
        <taxon>Agaricomycetes</taxon>
        <taxon>Polyporales</taxon>
        <taxon>Polyporaceae</taxon>
        <taxon>Trametes</taxon>
    </lineage>
</organism>
<feature type="region of interest" description="Disordered" evidence="1">
    <location>
        <begin position="358"/>
        <end position="568"/>
    </location>
</feature>
<sequence>MKNLRQTRLSFAPAPKQDTPNTRSKKQAASTSVTEDSPSKTPKPKRGAQSTSGPSRSNALDCVEIPPPPKKRSRSKAAANSTPVRSSPRKRATAAPPTQTRKPSLKRKHSPGADSADEGNSIVAHISRATESAYFAKNKTNASGSPPKKIRLSSPVSDLTPLPSSSVCGLDSDELVPTSQSEEQELTLPRIPSKDAAAVQESVAQWRKETHGSPPSRAQSPAAYNPFDDLDDAAMKVDLGPFDEPPRRPSTTSVAYPQTPRSLSGGSSHQSHQDAAPAPATLPSAFNNEALKTQTQTPTRARPAAVPMASPCEAFSSLTPPPSSDPIADPEAEEEPEVVQVLDVQSKTEQIIAAIKSRAYAAAHSSPEQSSLDFDAFSDSESDSSEDSNAHSRGGLAAALGKGTKGKETTKAAAGPSTAGPSKSEPASAPRYNLRRVSPKSVKPIPLSLTQPRKPRKTDPLDALLRQKAREERTGKGMAAIRSAQAAYDSSVAKKGLKDEMDNEDASDSDDDWETGLAMLRETAQGANGKGPRTPARGKGRRSTHGSNEEESDLEAIPSSTKEKAVGKILESDLRDKKAKELAKLKEEPVGVPLWSITAQEREEDGMNVDPSLPPWPAEASGSPVFESLRTAVERSDETQISAILSLGLIASLRREQIQHIVPWIFELVFTDVSSSLSSLAYTQLMRLPPLLGEFPSGLRTSSALLALVHLGVRSSALEQFGWTVPTARAFKAAHDNPTRDEMVYRFVTLMSALAHPAMGTELIDFFLILILIGMDPGTPDGTLTDVRMSCDNVALAIEAAQADTFDLEASLCEKLVAFGKTLSPVNQERLLSLIPCISPSTTRVARNLARALLLDASPSARSYEKLPDLSPIIESLSPPSGSGGYFDVVGNANQDGYFDALTCRVFLLSRVLSDIDEYTMQEIQAAKEQAARDKERLEIEKAEGGAEKKADEREAAETEKDSPLERIRRLLEELHGKIFDTKAAHLDRSRAKAALQKLELRIHYQRTATLKSGSATGRPRTLHRYFGGAPAKS</sequence>
<dbReference type="AlphaFoldDB" id="A0A1Y2J118"/>
<feature type="region of interest" description="Disordered" evidence="1">
    <location>
        <begin position="1"/>
        <end position="342"/>
    </location>
</feature>
<evidence type="ECO:0000313" key="3">
    <source>
        <dbReference type="Proteomes" id="UP000193067"/>
    </source>
</evidence>
<feature type="region of interest" description="Disordered" evidence="1">
    <location>
        <begin position="1011"/>
        <end position="1034"/>
    </location>
</feature>
<feature type="compositionally biased region" description="Acidic residues" evidence="1">
    <location>
        <begin position="376"/>
        <end position="386"/>
    </location>
</feature>
<proteinExistence type="predicted"/>
<accession>A0A1Y2J118</accession>
<feature type="compositionally biased region" description="Polar residues" evidence="1">
    <location>
        <begin position="249"/>
        <end position="262"/>
    </location>
</feature>
<feature type="compositionally biased region" description="Acidic residues" evidence="1">
    <location>
        <begin position="501"/>
        <end position="514"/>
    </location>
</feature>
<keyword evidence="3" id="KW-1185">Reference proteome</keyword>
<dbReference type="Proteomes" id="UP000193067">
    <property type="component" value="Unassembled WGS sequence"/>
</dbReference>
<feature type="compositionally biased region" description="Acidic residues" evidence="1">
    <location>
        <begin position="328"/>
        <end position="337"/>
    </location>
</feature>
<dbReference type="EMBL" id="KZ084089">
    <property type="protein sequence ID" value="OSD07086.1"/>
    <property type="molecule type" value="Genomic_DNA"/>
</dbReference>
<gene>
    <name evidence="2" type="ORF">PYCCODRAFT_1404009</name>
</gene>
<protein>
    <submittedName>
        <fullName evidence="2">Uncharacterized protein</fullName>
    </submittedName>
</protein>
<dbReference type="STRING" id="1353009.A0A1Y2J118"/>
<feature type="compositionally biased region" description="Polar residues" evidence="1">
    <location>
        <begin position="284"/>
        <end position="299"/>
    </location>
</feature>
<feature type="compositionally biased region" description="Polar residues" evidence="1">
    <location>
        <begin position="18"/>
        <end position="40"/>
    </location>
</feature>
<feature type="region of interest" description="Disordered" evidence="1">
    <location>
        <begin position="932"/>
        <end position="963"/>
    </location>
</feature>
<evidence type="ECO:0000256" key="1">
    <source>
        <dbReference type="SAM" id="MobiDB-lite"/>
    </source>
</evidence>
<name>A0A1Y2J118_TRAC3</name>